<dbReference type="Proteomes" id="UP000600565">
    <property type="component" value="Unassembled WGS sequence"/>
</dbReference>
<proteinExistence type="predicted"/>
<accession>A0ABR8XSW8</accession>
<organism evidence="1 2">
    <name type="scientific">Solibacillus merdavium</name>
    <dbReference type="NCBI Taxonomy" id="2762218"/>
    <lineage>
        <taxon>Bacteria</taxon>
        <taxon>Bacillati</taxon>
        <taxon>Bacillota</taxon>
        <taxon>Bacilli</taxon>
        <taxon>Bacillales</taxon>
        <taxon>Caryophanaceae</taxon>
        <taxon>Solibacillus</taxon>
    </lineage>
</organism>
<protein>
    <recommendedName>
        <fullName evidence="3">GIY-YIG domain-containing protein</fullName>
    </recommendedName>
</protein>
<evidence type="ECO:0000313" key="1">
    <source>
        <dbReference type="EMBL" id="MBD8035039.1"/>
    </source>
</evidence>
<comment type="caution">
    <text evidence="1">The sequence shown here is derived from an EMBL/GenBank/DDBJ whole genome shotgun (WGS) entry which is preliminary data.</text>
</comment>
<keyword evidence="2" id="KW-1185">Reference proteome</keyword>
<evidence type="ECO:0008006" key="3">
    <source>
        <dbReference type="Google" id="ProtNLM"/>
    </source>
</evidence>
<gene>
    <name evidence="1" type="ORF">H9632_18455</name>
</gene>
<dbReference type="EMBL" id="JACSPW010000032">
    <property type="protein sequence ID" value="MBD8035039.1"/>
    <property type="molecule type" value="Genomic_DNA"/>
</dbReference>
<reference evidence="1 2" key="1">
    <citation type="submission" date="2020-08" db="EMBL/GenBank/DDBJ databases">
        <title>A Genomic Blueprint of the Chicken Gut Microbiome.</title>
        <authorList>
            <person name="Gilroy R."/>
            <person name="Ravi A."/>
            <person name="Getino M."/>
            <person name="Pursley I."/>
            <person name="Horton D.L."/>
            <person name="Alikhan N.-F."/>
            <person name="Baker D."/>
            <person name="Gharbi K."/>
            <person name="Hall N."/>
            <person name="Watson M."/>
            <person name="Adriaenssens E.M."/>
            <person name="Foster-Nyarko E."/>
            <person name="Jarju S."/>
            <person name="Secka A."/>
            <person name="Antonio M."/>
            <person name="Oren A."/>
            <person name="Chaudhuri R."/>
            <person name="La Ragione R.M."/>
            <person name="Hildebrand F."/>
            <person name="Pallen M.J."/>
        </authorList>
    </citation>
    <scope>NUCLEOTIDE SEQUENCE [LARGE SCALE GENOMIC DNA]</scope>
    <source>
        <strain evidence="1 2">Sa1YVA6</strain>
    </source>
</reference>
<dbReference type="RefSeq" id="WP_191705516.1">
    <property type="nucleotide sequence ID" value="NZ_JACSPW010000032.1"/>
</dbReference>
<name>A0ABR8XSW8_9BACL</name>
<evidence type="ECO:0000313" key="2">
    <source>
        <dbReference type="Proteomes" id="UP000600565"/>
    </source>
</evidence>
<sequence length="102" mass="11952">MSAIEILSWAFKQDSINQINNAEQYLNYPVIYVLNGNKEAYIGETVYFKNRMKAHLKARKNIDQINLIKHDVFCKRKVQRIATKNTECCHPIISLFSRQCIC</sequence>